<dbReference type="OrthoDB" id="10368003at2759"/>
<gene>
    <name evidence="2" type="ORF">POCTA_138.1.T0470137</name>
</gene>
<keyword evidence="3" id="KW-1185">Reference proteome</keyword>
<protein>
    <submittedName>
        <fullName evidence="2">Uncharacterized protein</fullName>
    </submittedName>
</protein>
<feature type="coiled-coil region" evidence="1">
    <location>
        <begin position="118"/>
        <end position="148"/>
    </location>
</feature>
<dbReference type="Proteomes" id="UP000683925">
    <property type="component" value="Unassembled WGS sequence"/>
</dbReference>
<evidence type="ECO:0000313" key="3">
    <source>
        <dbReference type="Proteomes" id="UP000683925"/>
    </source>
</evidence>
<organism evidence="2 3">
    <name type="scientific">Paramecium octaurelia</name>
    <dbReference type="NCBI Taxonomy" id="43137"/>
    <lineage>
        <taxon>Eukaryota</taxon>
        <taxon>Sar</taxon>
        <taxon>Alveolata</taxon>
        <taxon>Ciliophora</taxon>
        <taxon>Intramacronucleata</taxon>
        <taxon>Oligohymenophorea</taxon>
        <taxon>Peniculida</taxon>
        <taxon>Parameciidae</taxon>
        <taxon>Paramecium</taxon>
    </lineage>
</organism>
<dbReference type="EMBL" id="CAJJDP010000047">
    <property type="protein sequence ID" value="CAD8165813.1"/>
    <property type="molecule type" value="Genomic_DNA"/>
</dbReference>
<evidence type="ECO:0000256" key="1">
    <source>
        <dbReference type="SAM" id="Coils"/>
    </source>
</evidence>
<comment type="caution">
    <text evidence="2">The sequence shown here is derived from an EMBL/GenBank/DDBJ whole genome shotgun (WGS) entry which is preliminary data.</text>
</comment>
<name>A0A8S1UP16_PAROT</name>
<evidence type="ECO:0000313" key="2">
    <source>
        <dbReference type="EMBL" id="CAD8165813.1"/>
    </source>
</evidence>
<reference evidence="2" key="1">
    <citation type="submission" date="2021-01" db="EMBL/GenBank/DDBJ databases">
        <authorList>
            <consortium name="Genoscope - CEA"/>
            <person name="William W."/>
        </authorList>
    </citation>
    <scope>NUCLEOTIDE SEQUENCE</scope>
</reference>
<keyword evidence="1" id="KW-0175">Coiled coil</keyword>
<accession>A0A8S1UP16</accession>
<proteinExistence type="predicted"/>
<sequence>MINPQITNLTKQLKIKDDAIQKAYLIIEAQQKEILNLQQFVQHSEKKQSKSRNVSKSMHNINLQTQIENYKQEINNFLEYEIMIEYFFHNQLKNQQVIVSNSKITELNVELEYWQNLYQETMKTLEKAIKINNALEQQNLELQQYLEQVVYENKLARQFIQQLTKSENNSSQQVDVLDFISCSSIEALNQSFQTFSSFISEVVVCATTKFKLKQCDETYQISDFKKEIKQLQSTSLQYEVLLQEIINILGINLDQRSFLQYQSQIVKEIKSLKFQILTHYESNKENEINQSNIHLNFQKLSTIINQFNMIFNQILQNIKEDQKMNEILSQILNLINLLFNEITESKLVNVKLLNGLNSSCRQLRNSYQK</sequence>
<dbReference type="OMA" id="CATTKFK"/>
<dbReference type="AlphaFoldDB" id="A0A8S1UP16"/>